<dbReference type="AlphaFoldDB" id="A0A1R3U296"/>
<protein>
    <recommendedName>
        <fullName evidence="3">Transposase</fullName>
    </recommendedName>
</protein>
<proteinExistence type="predicted"/>
<accession>A0A1R3U296</accession>
<evidence type="ECO:0000313" key="1">
    <source>
        <dbReference type="EMBL" id="SCX35250.1"/>
    </source>
</evidence>
<dbReference type="Pfam" id="PF13551">
    <property type="entry name" value="HTH_29"/>
    <property type="match status" value="1"/>
</dbReference>
<evidence type="ECO:0000313" key="2">
    <source>
        <dbReference type="Proteomes" id="UP000187891"/>
    </source>
</evidence>
<name>A0A1R3U296_9HYPH</name>
<gene>
    <name evidence="1" type="ORF">DSM25559_4873</name>
</gene>
<dbReference type="Proteomes" id="UP000187891">
    <property type="component" value="Unassembled WGS sequence"/>
</dbReference>
<reference evidence="2" key="1">
    <citation type="submission" date="2016-10" db="EMBL/GenBank/DDBJ databases">
        <authorList>
            <person name="Wibberg D."/>
        </authorList>
    </citation>
    <scope>NUCLEOTIDE SEQUENCE [LARGE SCALE GENOMIC DNA]</scope>
</reference>
<organism evidence="1 2">
    <name type="scientific">Agrobacterium rosae</name>
    <dbReference type="NCBI Taxonomy" id="1972867"/>
    <lineage>
        <taxon>Bacteria</taxon>
        <taxon>Pseudomonadati</taxon>
        <taxon>Pseudomonadota</taxon>
        <taxon>Alphaproteobacteria</taxon>
        <taxon>Hyphomicrobiales</taxon>
        <taxon>Rhizobiaceae</taxon>
        <taxon>Rhizobium/Agrobacterium group</taxon>
        <taxon>Agrobacterium</taxon>
    </lineage>
</organism>
<evidence type="ECO:0008006" key="3">
    <source>
        <dbReference type="Google" id="ProtNLM"/>
    </source>
</evidence>
<sequence length="85" mass="9548">MGLITMSERDLRRIEVLSKVIAGRMTLVSAAHVLDLSERQVRRLLNRIQTGGAASIRHSAIGRPSNNRIDDGMREYGPKTLFKFV</sequence>
<dbReference type="EMBL" id="FMUE01000019">
    <property type="protein sequence ID" value="SCX35250.1"/>
    <property type="molecule type" value="Genomic_DNA"/>
</dbReference>